<dbReference type="AlphaFoldDB" id="A0A9J7BRL1"/>
<dbReference type="KEGG" id="orp:MOP44_06175"/>
<dbReference type="EMBL" id="CP093313">
    <property type="protein sequence ID" value="UWZ85524.1"/>
    <property type="molecule type" value="Genomic_DNA"/>
</dbReference>
<keyword evidence="3" id="KW-1185">Reference proteome</keyword>
<gene>
    <name evidence="2" type="ORF">MOP44_06175</name>
</gene>
<name>A0A9J7BRL1_9BACT</name>
<proteinExistence type="predicted"/>
<feature type="region of interest" description="Disordered" evidence="1">
    <location>
        <begin position="1"/>
        <end position="22"/>
    </location>
</feature>
<evidence type="ECO:0000313" key="2">
    <source>
        <dbReference type="EMBL" id="UWZ85524.1"/>
    </source>
</evidence>
<evidence type="ECO:0000313" key="3">
    <source>
        <dbReference type="Proteomes" id="UP001059380"/>
    </source>
</evidence>
<reference evidence="2" key="1">
    <citation type="submission" date="2021-04" db="EMBL/GenBank/DDBJ databases">
        <title>Phylogenetic analysis of Acidobacteriaceae.</title>
        <authorList>
            <person name="Qiu L."/>
            <person name="Zhang Q."/>
        </authorList>
    </citation>
    <scope>NUCLEOTIDE SEQUENCE</scope>
    <source>
        <strain evidence="2">DSM 25168</strain>
    </source>
</reference>
<protein>
    <submittedName>
        <fullName evidence="2">Uncharacterized protein</fullName>
    </submittedName>
</protein>
<organism evidence="2 3">
    <name type="scientific">Occallatibacter riparius</name>
    <dbReference type="NCBI Taxonomy" id="1002689"/>
    <lineage>
        <taxon>Bacteria</taxon>
        <taxon>Pseudomonadati</taxon>
        <taxon>Acidobacteriota</taxon>
        <taxon>Terriglobia</taxon>
        <taxon>Terriglobales</taxon>
        <taxon>Acidobacteriaceae</taxon>
        <taxon>Occallatibacter</taxon>
    </lineage>
</organism>
<dbReference type="RefSeq" id="WP_260795078.1">
    <property type="nucleotide sequence ID" value="NZ_CP093313.1"/>
</dbReference>
<dbReference type="Proteomes" id="UP001059380">
    <property type="component" value="Chromosome"/>
</dbReference>
<sequence length="219" mass="24724">MRREEIEQPVLTEDTSPTLAPKPWYEAEGDITEQPWLASATDLLIAWHPEVAIPVGAPQSADWNRYFQHAGVPVQRAATPSQHATPAKEPWSTAAASIAVDTLFRFIRAIESMDVDLAMECVSANYHTMLNDIDVDRDALRLRLDAMIDSWRGPELRIALTEIPDPVFHLNGILIRAVLQVDHRDKNSSSLLTSLLSYVVWFTEDRENLWLIRSLSVVD</sequence>
<evidence type="ECO:0000256" key="1">
    <source>
        <dbReference type="SAM" id="MobiDB-lite"/>
    </source>
</evidence>
<accession>A0A9J7BRL1</accession>